<dbReference type="GO" id="GO:0034704">
    <property type="term" value="C:calcium channel complex"/>
    <property type="evidence" value="ECO:0007669"/>
    <property type="project" value="TreeGrafter"/>
</dbReference>
<dbReference type="PANTHER" id="PTHR46399:SF8">
    <property type="entry name" value="B30.2_SPRY DOMAIN-CONTAINING PROTEIN"/>
    <property type="match status" value="1"/>
</dbReference>
<keyword evidence="3" id="KW-0675">Receptor</keyword>
<dbReference type="EMBL" id="LVZM01010572">
    <property type="protein sequence ID" value="OUC45145.1"/>
    <property type="molecule type" value="Genomic_DNA"/>
</dbReference>
<dbReference type="InterPro" id="IPR015925">
    <property type="entry name" value="Ryanodine_IP3_receptor"/>
</dbReference>
<evidence type="ECO:0000256" key="1">
    <source>
        <dbReference type="SAM" id="Phobius"/>
    </source>
</evidence>
<feature type="transmembrane region" description="Helical" evidence="1">
    <location>
        <begin position="272"/>
        <end position="291"/>
    </location>
</feature>
<dbReference type="GO" id="GO:0006874">
    <property type="term" value="P:intracellular calcium ion homeostasis"/>
    <property type="evidence" value="ECO:0007669"/>
    <property type="project" value="InterPro"/>
</dbReference>
<dbReference type="Pfam" id="PF06459">
    <property type="entry name" value="RR_TM4-6"/>
    <property type="match status" value="1"/>
</dbReference>
<reference evidence="3 4" key="1">
    <citation type="submission" date="2015-04" db="EMBL/GenBank/DDBJ databases">
        <title>Draft genome of the roundworm Trichinella nativa.</title>
        <authorList>
            <person name="Mitreva M."/>
        </authorList>
    </citation>
    <scope>NUCLEOTIDE SEQUENCE [LARGE SCALE GENOMIC DNA]</scope>
    <source>
        <strain evidence="3 4">ISS45</strain>
    </source>
</reference>
<protein>
    <submittedName>
        <fullName evidence="3">Ryanodine Receptor TM 4-6</fullName>
    </submittedName>
</protein>
<dbReference type="AlphaFoldDB" id="A0A1Y3EJJ7"/>
<keyword evidence="1" id="KW-0812">Transmembrane</keyword>
<sequence length="302" mass="34402">MSHAAEISSEDRDSRIERAKKQREIFTGMADKTDTISAFDIILKIMKKMGTSIVSFCRYLRPSELRQLKHSAAMHFSSMTYGQLILIFLKIVLFIFVTIFRGAFYLINTFFRFILLMMYGVWEEEKASSKLTAENAVHHTLPKDFNIVPQLYEPEKPEVYEAFGIQLTQGIGEGLSMKNPNNQPQFEKSFSMHIGNSSPFSFASAESASAQNERQLMIYSNQIPETYTPAAVSVCNDDSNIVVKEIYEPKIAETTSSAKGSAFNFLARNFYLLKYITLALAFCINAILLFYRVRITLKLKNC</sequence>
<dbReference type="GO" id="GO:0030018">
    <property type="term" value="C:Z disc"/>
    <property type="evidence" value="ECO:0007669"/>
    <property type="project" value="TreeGrafter"/>
</dbReference>
<evidence type="ECO:0000259" key="2">
    <source>
        <dbReference type="Pfam" id="PF06459"/>
    </source>
</evidence>
<accession>A0A1Y3EJJ7</accession>
<keyword evidence="1" id="KW-0472">Membrane</keyword>
<dbReference type="GO" id="GO:0033017">
    <property type="term" value="C:sarcoplasmic reticulum membrane"/>
    <property type="evidence" value="ECO:0007669"/>
    <property type="project" value="TreeGrafter"/>
</dbReference>
<evidence type="ECO:0000313" key="4">
    <source>
        <dbReference type="Proteomes" id="UP000243006"/>
    </source>
</evidence>
<evidence type="ECO:0000313" key="3">
    <source>
        <dbReference type="EMBL" id="OUC45145.1"/>
    </source>
</evidence>
<feature type="transmembrane region" description="Helical" evidence="1">
    <location>
        <begin position="76"/>
        <end position="97"/>
    </location>
</feature>
<comment type="caution">
    <text evidence="3">The sequence shown here is derived from an EMBL/GenBank/DDBJ whole genome shotgun (WGS) entry which is preliminary data.</text>
</comment>
<dbReference type="InterPro" id="IPR009460">
    <property type="entry name" value="Ryanrecept_TM4-6"/>
</dbReference>
<dbReference type="GO" id="GO:0042383">
    <property type="term" value="C:sarcolemma"/>
    <property type="evidence" value="ECO:0007669"/>
    <property type="project" value="TreeGrafter"/>
</dbReference>
<gene>
    <name evidence="3" type="ORF">D917_02005</name>
</gene>
<feature type="domain" description="Ryanodine Receptor TM 4-6" evidence="2">
    <location>
        <begin position="252"/>
        <end position="296"/>
    </location>
</feature>
<dbReference type="GO" id="GO:0005219">
    <property type="term" value="F:ryanodine-sensitive calcium-release channel activity"/>
    <property type="evidence" value="ECO:0007669"/>
    <property type="project" value="InterPro"/>
</dbReference>
<dbReference type="GO" id="GO:0006941">
    <property type="term" value="P:striated muscle contraction"/>
    <property type="evidence" value="ECO:0007669"/>
    <property type="project" value="TreeGrafter"/>
</dbReference>
<dbReference type="PANTHER" id="PTHR46399">
    <property type="entry name" value="B30.2/SPRY DOMAIN-CONTAINING PROTEIN"/>
    <property type="match status" value="1"/>
</dbReference>
<feature type="non-terminal residue" evidence="3">
    <location>
        <position position="302"/>
    </location>
</feature>
<proteinExistence type="predicted"/>
<dbReference type="GO" id="GO:0005790">
    <property type="term" value="C:smooth endoplasmic reticulum"/>
    <property type="evidence" value="ECO:0007669"/>
    <property type="project" value="TreeGrafter"/>
</dbReference>
<dbReference type="GO" id="GO:0014808">
    <property type="term" value="P:release of sequestered calcium ion into cytosol by sarcoplasmic reticulum"/>
    <property type="evidence" value="ECO:0007669"/>
    <property type="project" value="TreeGrafter"/>
</dbReference>
<organism evidence="3 4">
    <name type="scientific">Trichinella nativa</name>
    <dbReference type="NCBI Taxonomy" id="6335"/>
    <lineage>
        <taxon>Eukaryota</taxon>
        <taxon>Metazoa</taxon>
        <taxon>Ecdysozoa</taxon>
        <taxon>Nematoda</taxon>
        <taxon>Enoplea</taxon>
        <taxon>Dorylaimia</taxon>
        <taxon>Trichinellida</taxon>
        <taxon>Trichinellidae</taxon>
        <taxon>Trichinella</taxon>
    </lineage>
</organism>
<name>A0A1Y3EJJ7_9BILA</name>
<keyword evidence="1" id="KW-1133">Transmembrane helix</keyword>
<dbReference type="Proteomes" id="UP000243006">
    <property type="component" value="Unassembled WGS sequence"/>
</dbReference>